<proteinExistence type="predicted"/>
<name>A0AAE9E6M4_CAEBR</name>
<evidence type="ECO:0000256" key="1">
    <source>
        <dbReference type="SAM" id="MobiDB-lite"/>
    </source>
</evidence>
<dbReference type="Proteomes" id="UP000829354">
    <property type="component" value="Chromosome I"/>
</dbReference>
<evidence type="ECO:0000313" key="2">
    <source>
        <dbReference type="EMBL" id="UMM14856.1"/>
    </source>
</evidence>
<evidence type="ECO:0000313" key="3">
    <source>
        <dbReference type="Proteomes" id="UP000829354"/>
    </source>
</evidence>
<reference evidence="2 3" key="1">
    <citation type="submission" date="2022-04" db="EMBL/GenBank/DDBJ databases">
        <title>Chromosome-level reference genomes for two strains of Caenorhabditis briggsae: an improved platform for comparative genomics.</title>
        <authorList>
            <person name="Stevens L."/>
            <person name="Andersen E."/>
        </authorList>
    </citation>
    <scope>NUCLEOTIDE SEQUENCE [LARGE SCALE GENOMIC DNA]</scope>
    <source>
        <strain evidence="2">VX34</strain>
        <tissue evidence="2">Whole-organism</tissue>
    </source>
</reference>
<feature type="region of interest" description="Disordered" evidence="1">
    <location>
        <begin position="303"/>
        <end position="327"/>
    </location>
</feature>
<dbReference type="EMBL" id="CP092620">
    <property type="protein sequence ID" value="UMM14856.1"/>
    <property type="molecule type" value="Genomic_DNA"/>
</dbReference>
<sequence>MIAGILENQENCLPTTSEDSESEKLEIPEIGKSEKSEKSENPEDVRPESPGPSKSEKSKFFTKNDFLLALAENHKVLRIEQKSVIENDDDKPYIEWKRLECPICELQIENTRLLAAHLVNEHGTEHEKGYFSMDRLITKKLEISYNFAVGKQRECSFVKRKIQKSTKRAKDTVLYCPLSNPLAPFLMIRSLAVYSDGINEEIEGFKIDIQTASSESPFPVIFSWYFVDQTIQNIQERREKRQNEKKIDFLQKEAGKWIERNDLLTKRAKTAEEQKLLAQALKMPLKFTREDVDQKLKEYKKMREEEEKREQEEEKINAKSSGLNKDGTKMSNVIKALHSTLVPDGALSRKRAAADKATEAIAQKKKKNR</sequence>
<organism evidence="2 3">
    <name type="scientific">Caenorhabditis briggsae</name>
    <dbReference type="NCBI Taxonomy" id="6238"/>
    <lineage>
        <taxon>Eukaryota</taxon>
        <taxon>Metazoa</taxon>
        <taxon>Ecdysozoa</taxon>
        <taxon>Nematoda</taxon>
        <taxon>Chromadorea</taxon>
        <taxon>Rhabditida</taxon>
        <taxon>Rhabditina</taxon>
        <taxon>Rhabditomorpha</taxon>
        <taxon>Rhabditoidea</taxon>
        <taxon>Rhabditidae</taxon>
        <taxon>Peloderinae</taxon>
        <taxon>Caenorhabditis</taxon>
    </lineage>
</organism>
<feature type="compositionally biased region" description="Polar residues" evidence="1">
    <location>
        <begin position="8"/>
        <end position="17"/>
    </location>
</feature>
<keyword evidence="3" id="KW-1185">Reference proteome</keyword>
<feature type="compositionally biased region" description="Basic and acidic residues" evidence="1">
    <location>
        <begin position="303"/>
        <end position="317"/>
    </location>
</feature>
<dbReference type="AlphaFoldDB" id="A0AAE9E6M4"/>
<dbReference type="PANTHER" id="PTHR34850:SF2">
    <property type="entry name" value="C2H2-TYPE DOMAIN-CONTAINING PROTEIN"/>
    <property type="match status" value="1"/>
</dbReference>
<feature type="region of interest" description="Disordered" evidence="1">
    <location>
        <begin position="1"/>
        <end position="58"/>
    </location>
</feature>
<protein>
    <submittedName>
        <fullName evidence="2">Uncharacterized protein</fullName>
    </submittedName>
</protein>
<dbReference type="PANTHER" id="PTHR34850">
    <property type="entry name" value="PROTEIN CBG21297"/>
    <property type="match status" value="1"/>
</dbReference>
<feature type="compositionally biased region" description="Basic and acidic residues" evidence="1">
    <location>
        <begin position="22"/>
        <end position="47"/>
    </location>
</feature>
<gene>
    <name evidence="2" type="ORF">L5515_002510</name>
</gene>
<accession>A0AAE9E6M4</accession>